<dbReference type="GO" id="GO:0046872">
    <property type="term" value="F:metal ion binding"/>
    <property type="evidence" value="ECO:0007669"/>
    <property type="project" value="UniProtKB-KW"/>
</dbReference>
<dbReference type="OrthoDB" id="288590at2759"/>
<keyword evidence="2" id="KW-0479">Metal-binding</keyword>
<dbReference type="FunFam" id="2.60.120.330:FF:000006">
    <property type="entry name" value="2-oxoglutarate-Fe(II) type oxidoreductase hxnY"/>
    <property type="match status" value="2"/>
</dbReference>
<evidence type="ECO:0008006" key="9">
    <source>
        <dbReference type="Google" id="ProtNLM"/>
    </source>
</evidence>
<dbReference type="PANTHER" id="PTHR10209">
    <property type="entry name" value="OXIDOREDUCTASE, 2OG-FE II OXYGENASE FAMILY PROTEIN"/>
    <property type="match status" value="1"/>
</dbReference>
<evidence type="ECO:0000256" key="2">
    <source>
        <dbReference type="ARBA" id="ARBA00022723"/>
    </source>
</evidence>
<evidence type="ECO:0000259" key="6">
    <source>
        <dbReference type="PROSITE" id="PS51471"/>
    </source>
</evidence>
<evidence type="ECO:0000256" key="3">
    <source>
        <dbReference type="ARBA" id="ARBA00023002"/>
    </source>
</evidence>
<sequence length="659" mass="74644">MSNALQLPIINLASPDRFSTANSIRKACIDHGFFYLVNHGVDEELIKKVFEQSSNFFSFPIEEKMKLAIKNHRGYTALYSEKLDTTLTTKGDSKETFYVGPLADGLNQWPLEEDLPSWRSTMETYHQKVLSAGTKLLSLIALSLKLEEDFFGKVGAVNEPLGFIRLLHYPGSGDLDSSSEEIYGASAHSDYGMITLLMTDGVPGLQICREKSKQPQVWEDVPSISGAFIVNIGDMMERWTNCLFRSTLHRVLPPRQERYSVAFFMDPSKDCIVECLESCCSEACPPSWFELRIECVKGEEDYYGQIPFAVHHVKIKVSQSSSVDCKKNDKGWWPLIWVAVHDVAFVSTMLGVLYDLVTISKNTRELEYYLRKTTKQRKMSNALQLPIIDMASPHRFSTANSIRKACIDHGFFYLVNHGIDEELVKKVFEQSSNFFSFPIEEKMKLAIKNHRGYTALYSEKLDTTSTTKGDSKETFYVGPLADDHNQWPLEEDLPSWRSTMETYHQKVLSAGTKLLSLIALSLKLDEDFFWKVGALNEQLGVIRLLHYPGSGDLDSSSEEIYGASAHSDYGMITLLMTDDLQGEIQTTTGLGGCAKHKAFIVNIGDMMERWTNCLFRSTLHRVLPPRQERYSVAFFMDPSKDCIVECLESCCSEACPPRY</sequence>
<dbReference type="EMBL" id="JAHUZN010000008">
    <property type="protein sequence ID" value="KAG8486646.1"/>
    <property type="molecule type" value="Genomic_DNA"/>
</dbReference>
<dbReference type="InterPro" id="IPR005123">
    <property type="entry name" value="Oxoglu/Fe-dep_dioxygenase_dom"/>
</dbReference>
<dbReference type="PRINTS" id="PR00682">
    <property type="entry name" value="IPNSYNTHASE"/>
</dbReference>
<evidence type="ECO:0000313" key="8">
    <source>
        <dbReference type="Proteomes" id="UP000701853"/>
    </source>
</evidence>
<dbReference type="PANTHER" id="PTHR10209:SF590">
    <property type="entry name" value="2-OXOGLUTARATE (2OG) AND FE(II)-DEPENDENT OXYGENASE SUPERFAMILY PROTEIN"/>
    <property type="match status" value="1"/>
</dbReference>
<dbReference type="Proteomes" id="UP000701853">
    <property type="component" value="Chromosome 8"/>
</dbReference>
<dbReference type="InterPro" id="IPR027443">
    <property type="entry name" value="IPNS-like_sf"/>
</dbReference>
<dbReference type="InterPro" id="IPR026992">
    <property type="entry name" value="DIOX_N"/>
</dbReference>
<gene>
    <name evidence="7" type="ORF">CXB51_020061</name>
</gene>
<comment type="similarity">
    <text evidence="1">Belongs to the iron/ascorbate-dependent oxidoreductase family.</text>
</comment>
<organism evidence="7 8">
    <name type="scientific">Gossypium anomalum</name>
    <dbReference type="NCBI Taxonomy" id="47600"/>
    <lineage>
        <taxon>Eukaryota</taxon>
        <taxon>Viridiplantae</taxon>
        <taxon>Streptophyta</taxon>
        <taxon>Embryophyta</taxon>
        <taxon>Tracheophyta</taxon>
        <taxon>Spermatophyta</taxon>
        <taxon>Magnoliopsida</taxon>
        <taxon>eudicotyledons</taxon>
        <taxon>Gunneridae</taxon>
        <taxon>Pentapetalae</taxon>
        <taxon>rosids</taxon>
        <taxon>malvids</taxon>
        <taxon>Malvales</taxon>
        <taxon>Malvaceae</taxon>
        <taxon>Malvoideae</taxon>
        <taxon>Gossypium</taxon>
    </lineage>
</organism>
<dbReference type="SUPFAM" id="SSF51197">
    <property type="entry name" value="Clavaminate synthase-like"/>
    <property type="match status" value="2"/>
</dbReference>
<feature type="domain" description="Fe2OG dioxygenase" evidence="6">
    <location>
        <begin position="160"/>
        <end position="267"/>
    </location>
</feature>
<evidence type="ECO:0000313" key="7">
    <source>
        <dbReference type="EMBL" id="KAG8486646.1"/>
    </source>
</evidence>
<keyword evidence="3" id="KW-0560">Oxidoreductase</keyword>
<name>A0A8J5YX29_9ROSI</name>
<protein>
    <recommendedName>
        <fullName evidence="9">Fe2OG dioxygenase domain-containing protein</fullName>
    </recommendedName>
</protein>
<dbReference type="Pfam" id="PF14226">
    <property type="entry name" value="DIOX_N"/>
    <property type="match status" value="2"/>
</dbReference>
<dbReference type="InterPro" id="IPR017896">
    <property type="entry name" value="4Fe4S_Fe-S-bd"/>
</dbReference>
<dbReference type="Pfam" id="PF03171">
    <property type="entry name" value="2OG-FeII_Oxy"/>
    <property type="match status" value="2"/>
</dbReference>
<dbReference type="InterPro" id="IPR044861">
    <property type="entry name" value="IPNS-like_FE2OG_OXY"/>
</dbReference>
<evidence type="ECO:0000256" key="1">
    <source>
        <dbReference type="ARBA" id="ARBA00008056"/>
    </source>
</evidence>
<feature type="domain" description="4Fe-4S ferredoxin-type" evidence="5">
    <location>
        <begin position="261"/>
        <end position="294"/>
    </location>
</feature>
<keyword evidence="8" id="KW-1185">Reference proteome</keyword>
<evidence type="ECO:0000256" key="4">
    <source>
        <dbReference type="ARBA" id="ARBA00023004"/>
    </source>
</evidence>
<keyword evidence="4" id="KW-0408">Iron</keyword>
<dbReference type="Gene3D" id="2.60.120.330">
    <property type="entry name" value="B-lactam Antibiotic, Isopenicillin N Synthase, Chain"/>
    <property type="match status" value="2"/>
</dbReference>
<accession>A0A8J5YX29</accession>
<comment type="caution">
    <text evidence="7">The sequence shown here is derived from an EMBL/GenBank/DDBJ whole genome shotgun (WGS) entry which is preliminary data.</text>
</comment>
<dbReference type="PROSITE" id="PS51471">
    <property type="entry name" value="FE2OG_OXY"/>
    <property type="match status" value="2"/>
</dbReference>
<reference evidence="7 8" key="1">
    <citation type="journal article" date="2021" name="bioRxiv">
        <title>The Gossypium anomalum genome as a resource for cotton improvement and evolutionary analysis of hybrid incompatibility.</title>
        <authorList>
            <person name="Grover C.E."/>
            <person name="Yuan D."/>
            <person name="Arick M.A."/>
            <person name="Miller E.R."/>
            <person name="Hu G."/>
            <person name="Peterson D.G."/>
            <person name="Wendel J.F."/>
            <person name="Udall J.A."/>
        </authorList>
    </citation>
    <scope>NUCLEOTIDE SEQUENCE [LARGE SCALE GENOMIC DNA]</scope>
    <source>
        <strain evidence="7">JFW-Udall</strain>
        <tissue evidence="7">Leaf</tissue>
    </source>
</reference>
<evidence type="ECO:0000259" key="5">
    <source>
        <dbReference type="PROSITE" id="PS51379"/>
    </source>
</evidence>
<dbReference type="AlphaFoldDB" id="A0A8J5YX29"/>
<proteinExistence type="inferred from homology"/>
<dbReference type="PROSITE" id="PS51379">
    <property type="entry name" value="4FE4S_FER_2"/>
    <property type="match status" value="1"/>
</dbReference>
<dbReference type="GO" id="GO:0051213">
    <property type="term" value="F:dioxygenase activity"/>
    <property type="evidence" value="ECO:0007669"/>
    <property type="project" value="UniProtKB-ARBA"/>
</dbReference>
<feature type="domain" description="Fe2OG dioxygenase" evidence="6">
    <location>
        <begin position="538"/>
        <end position="638"/>
    </location>
</feature>